<dbReference type="PROSITE" id="PS00189">
    <property type="entry name" value="LIPOYL"/>
    <property type="match status" value="1"/>
</dbReference>
<evidence type="ECO:0000256" key="3">
    <source>
        <dbReference type="ARBA" id="ARBA00022679"/>
    </source>
</evidence>
<sequence>MPIEILMPALSPTMEEGTLAKWLKKEGDPIAAGDVIAEIETDKATMEFEATDEGVLGKILVADGTAGIKVNQPIGILLEEGEDASALVQAAPAKAPDAPAKAAPEPAPVAAASQSDAAPAPAAAAPKRAAGERLFASPLARRIAAAEGLDLGALQGSGPHGRIVRRDVEAALAAGTGKTAEKAVAAPVAPAAPPQAVAAAAPKPVALPDAPHTKVANTSMRKIIARRLTESKQTVPHFYLTVDCKIDALLDLRKSLNARAEKRGDGVKLSVNDLIIKAVALALRKVPAANASWSDEAIVLWSDVDISVAVATPGGLITPIVRKADQKGLATISAEMKDLATRARDGKLKPEEFQGGGFSISNLGMYGIREFAAIINPPQGCILAVGAGEQRPVVEAGALAIATVMSCTLSVDHRVVDGAVGAEFLSAFKILIEDPMAMML</sequence>
<dbReference type="Gene3D" id="2.40.50.100">
    <property type="match status" value="1"/>
</dbReference>
<keyword evidence="3 8" id="KW-0808">Transferase</keyword>
<evidence type="ECO:0000256" key="9">
    <source>
        <dbReference type="SAM" id="MobiDB-lite"/>
    </source>
</evidence>
<reference evidence="12 13" key="1">
    <citation type="journal article" date="2011" name="Stand. Genomic Sci.">
        <title>Complete genome sequence of Rhodospirillum rubrum type strain (S1).</title>
        <authorList>
            <person name="Munk A.C."/>
            <person name="Copeland A."/>
            <person name="Lucas S."/>
            <person name="Lapidus A."/>
            <person name="Del Rio T.G."/>
            <person name="Barry K."/>
            <person name="Detter J.C."/>
            <person name="Hammon N."/>
            <person name="Israni S."/>
            <person name="Pitluck S."/>
            <person name="Brettin T."/>
            <person name="Bruce D."/>
            <person name="Han C."/>
            <person name="Tapia R."/>
            <person name="Gilna P."/>
            <person name="Schmutz J."/>
            <person name="Larimer F."/>
            <person name="Land M."/>
            <person name="Kyrpides N.C."/>
            <person name="Mavromatis K."/>
            <person name="Richardson P."/>
            <person name="Rohde M."/>
            <person name="Goker M."/>
            <person name="Klenk H.P."/>
            <person name="Zhang Y."/>
            <person name="Roberts G.P."/>
            <person name="Reslewic S."/>
            <person name="Schwartz D.C."/>
        </authorList>
    </citation>
    <scope>NUCLEOTIDE SEQUENCE [LARGE SCALE GENOMIC DNA]</scope>
    <source>
        <strain evidence="13">ATCC 11170 / ATH 1.1.1 / DSM 467 / LMG 4362 / NCIMB 8255 / S1</strain>
    </source>
</reference>
<comment type="function">
    <text evidence="6">The pyruvate dehydrogenase complex catalyzes the overall conversion of pyruvate to acetyl-CoA and CO(2). It contains multiple copies of three enzymatic components: pyruvate dehydrogenase (E1), dihydrolipoamide acetyltransferase (E2) and lipoamide dehydrogenase (E3).</text>
</comment>
<dbReference type="CDD" id="cd06849">
    <property type="entry name" value="lipoyl_domain"/>
    <property type="match status" value="1"/>
</dbReference>
<dbReference type="FunFam" id="2.40.50.100:FF:000010">
    <property type="entry name" value="Acetyltransferase component of pyruvate dehydrogenase complex"/>
    <property type="match status" value="1"/>
</dbReference>
<dbReference type="SUPFAM" id="SSF51230">
    <property type="entry name" value="Single hybrid motif"/>
    <property type="match status" value="1"/>
</dbReference>
<comment type="subunit">
    <text evidence="2">Forms a 24-polypeptide structural core with octahedral symmetry.</text>
</comment>
<dbReference type="InterPro" id="IPR004167">
    <property type="entry name" value="PSBD"/>
</dbReference>
<dbReference type="SUPFAM" id="SSF47005">
    <property type="entry name" value="Peripheral subunit-binding domain of 2-oxo acid dehydrogenase complex"/>
    <property type="match status" value="1"/>
</dbReference>
<dbReference type="Proteomes" id="UP000001929">
    <property type="component" value="Chromosome"/>
</dbReference>
<evidence type="ECO:0000259" key="11">
    <source>
        <dbReference type="PROSITE" id="PS51826"/>
    </source>
</evidence>
<dbReference type="EMBL" id="CP000230">
    <property type="protein sequence ID" value="ABC22679.1"/>
    <property type="molecule type" value="Genomic_DNA"/>
</dbReference>
<evidence type="ECO:0000313" key="12">
    <source>
        <dbReference type="EMBL" id="ABC22679.1"/>
    </source>
</evidence>
<dbReference type="Pfam" id="PF00198">
    <property type="entry name" value="2-oxoacid_dh"/>
    <property type="match status" value="1"/>
</dbReference>
<evidence type="ECO:0000313" key="13">
    <source>
        <dbReference type="Proteomes" id="UP000001929"/>
    </source>
</evidence>
<evidence type="ECO:0000256" key="5">
    <source>
        <dbReference type="ARBA" id="ARBA00023315"/>
    </source>
</evidence>
<evidence type="ECO:0000256" key="4">
    <source>
        <dbReference type="ARBA" id="ARBA00022823"/>
    </source>
</evidence>
<dbReference type="FunFam" id="3.30.559.10:FF:000003">
    <property type="entry name" value="Acetyltransferase component of pyruvate dehydrogenase complex"/>
    <property type="match status" value="1"/>
</dbReference>
<dbReference type="InterPro" id="IPR001078">
    <property type="entry name" value="2-oxoacid_DH_actylTfrase"/>
</dbReference>
<keyword evidence="4 8" id="KW-0450">Lipoyl</keyword>
<accession>Q2RT66</accession>
<gene>
    <name evidence="12" type="ordered locus">Rru_A1879</name>
</gene>
<dbReference type="GO" id="GO:0004742">
    <property type="term" value="F:dihydrolipoyllysine-residue acetyltransferase activity"/>
    <property type="evidence" value="ECO:0007669"/>
    <property type="project" value="UniProtKB-UniRule"/>
</dbReference>
<dbReference type="InterPro" id="IPR011053">
    <property type="entry name" value="Single_hybrid_motif"/>
</dbReference>
<feature type="domain" description="Lipoyl-binding" evidence="10">
    <location>
        <begin position="2"/>
        <end position="78"/>
    </location>
</feature>
<evidence type="ECO:0000259" key="10">
    <source>
        <dbReference type="PROSITE" id="PS50968"/>
    </source>
</evidence>
<dbReference type="AlphaFoldDB" id="Q2RT66"/>
<dbReference type="Pfam" id="PF00364">
    <property type="entry name" value="Biotin_lipoyl"/>
    <property type="match status" value="1"/>
</dbReference>
<dbReference type="SUPFAM" id="SSF52777">
    <property type="entry name" value="CoA-dependent acyltransferases"/>
    <property type="match status" value="1"/>
</dbReference>
<organism evidence="12 13">
    <name type="scientific">Rhodospirillum rubrum (strain ATCC 11170 / ATH 1.1.1 / DSM 467 / LMG 4362 / NCIMB 8255 / S1)</name>
    <dbReference type="NCBI Taxonomy" id="269796"/>
    <lineage>
        <taxon>Bacteria</taxon>
        <taxon>Pseudomonadati</taxon>
        <taxon>Pseudomonadota</taxon>
        <taxon>Alphaproteobacteria</taxon>
        <taxon>Rhodospirillales</taxon>
        <taxon>Rhodospirillaceae</taxon>
        <taxon>Rhodospirillum</taxon>
    </lineage>
</organism>
<dbReference type="InterPro" id="IPR036625">
    <property type="entry name" value="E3-bd_dom_sf"/>
</dbReference>
<evidence type="ECO:0000256" key="7">
    <source>
        <dbReference type="ARBA" id="ARBA00048370"/>
    </source>
</evidence>
<dbReference type="InterPro" id="IPR006257">
    <property type="entry name" value="LAT1"/>
</dbReference>
<dbReference type="NCBIfam" id="TIGR01349">
    <property type="entry name" value="PDHac_trf_mito"/>
    <property type="match status" value="1"/>
</dbReference>
<dbReference type="PANTHER" id="PTHR23151">
    <property type="entry name" value="DIHYDROLIPOAMIDE ACETYL/SUCCINYL-TRANSFERASE-RELATED"/>
    <property type="match status" value="1"/>
</dbReference>
<dbReference type="PROSITE" id="PS51826">
    <property type="entry name" value="PSBD"/>
    <property type="match status" value="1"/>
</dbReference>
<comment type="similarity">
    <text evidence="1 8">Belongs to the 2-oxoacid dehydrogenase family.</text>
</comment>
<evidence type="ECO:0000256" key="2">
    <source>
        <dbReference type="ARBA" id="ARBA00011484"/>
    </source>
</evidence>
<dbReference type="RefSeq" id="WP_011389632.1">
    <property type="nucleotide sequence ID" value="NC_007643.1"/>
</dbReference>
<dbReference type="EnsemblBacteria" id="ABC22679">
    <property type="protein sequence ID" value="ABC22679"/>
    <property type="gene ID" value="Rru_A1879"/>
</dbReference>
<dbReference type="eggNOG" id="COG0508">
    <property type="taxonomic scope" value="Bacteria"/>
</dbReference>
<evidence type="ECO:0000256" key="6">
    <source>
        <dbReference type="ARBA" id="ARBA00025211"/>
    </source>
</evidence>
<dbReference type="PANTHER" id="PTHR23151:SF90">
    <property type="entry name" value="DIHYDROLIPOYLLYSINE-RESIDUE ACETYLTRANSFERASE COMPONENT OF PYRUVATE DEHYDROGENASE COMPLEX, MITOCHONDRIAL-RELATED"/>
    <property type="match status" value="1"/>
</dbReference>
<dbReference type="EC" id="2.3.1.12" evidence="8"/>
<dbReference type="Gene3D" id="4.10.320.10">
    <property type="entry name" value="E3-binding domain"/>
    <property type="match status" value="1"/>
</dbReference>
<dbReference type="PhylomeDB" id="Q2RT66"/>
<dbReference type="GO" id="GO:0045254">
    <property type="term" value="C:pyruvate dehydrogenase complex"/>
    <property type="evidence" value="ECO:0007669"/>
    <property type="project" value="UniProtKB-UniRule"/>
</dbReference>
<dbReference type="InterPro" id="IPR023213">
    <property type="entry name" value="CAT-like_dom_sf"/>
</dbReference>
<dbReference type="InterPro" id="IPR003016">
    <property type="entry name" value="2-oxoA_DH_lipoyl-BS"/>
</dbReference>
<feature type="domain" description="Peripheral subunit-binding (PSBD)" evidence="11">
    <location>
        <begin position="135"/>
        <end position="172"/>
    </location>
</feature>
<comment type="cofactor">
    <cofactor evidence="8">
        <name>(R)-lipoate</name>
        <dbReference type="ChEBI" id="CHEBI:83088"/>
    </cofactor>
    <text evidence="8">Binds 1 lipoyl cofactor covalently.</text>
</comment>
<feature type="region of interest" description="Disordered" evidence="9">
    <location>
        <begin position="96"/>
        <end position="125"/>
    </location>
</feature>
<dbReference type="InterPro" id="IPR045257">
    <property type="entry name" value="E2/Pdx1"/>
</dbReference>
<dbReference type="STRING" id="269796.Rru_A1879"/>
<dbReference type="HOGENOM" id="CLU_016733_10_2_5"/>
<dbReference type="InterPro" id="IPR000089">
    <property type="entry name" value="Biotin_lipoyl"/>
</dbReference>
<keyword evidence="5 8" id="KW-0012">Acyltransferase</keyword>
<name>Q2RT66_RHORT</name>
<evidence type="ECO:0000256" key="1">
    <source>
        <dbReference type="ARBA" id="ARBA00007317"/>
    </source>
</evidence>
<proteinExistence type="inferred from homology"/>
<protein>
    <recommendedName>
        <fullName evidence="8">Acetyltransferase component of pyruvate dehydrogenase complex</fullName>
        <ecNumber evidence="8">2.3.1.12</ecNumber>
    </recommendedName>
</protein>
<keyword evidence="13" id="KW-1185">Reference proteome</keyword>
<dbReference type="KEGG" id="rru:Rru_A1879"/>
<evidence type="ECO:0000256" key="8">
    <source>
        <dbReference type="RuleBase" id="RU361137"/>
    </source>
</evidence>
<dbReference type="PROSITE" id="PS50968">
    <property type="entry name" value="BIOTINYL_LIPOYL"/>
    <property type="match status" value="1"/>
</dbReference>
<dbReference type="GO" id="GO:0006086">
    <property type="term" value="P:pyruvate decarboxylation to acetyl-CoA"/>
    <property type="evidence" value="ECO:0007669"/>
    <property type="project" value="InterPro"/>
</dbReference>
<dbReference type="PATRIC" id="fig|269796.9.peg.1958"/>
<dbReference type="Gene3D" id="3.30.559.10">
    <property type="entry name" value="Chloramphenicol acetyltransferase-like domain"/>
    <property type="match status" value="1"/>
</dbReference>
<dbReference type="Pfam" id="PF02817">
    <property type="entry name" value="E3_binding"/>
    <property type="match status" value="1"/>
</dbReference>
<comment type="catalytic activity">
    <reaction evidence="7 8">
        <text>N(6)-[(R)-dihydrolipoyl]-L-lysyl-[protein] + acetyl-CoA = N(6)-[(R)-S(8)-acetyldihydrolipoyl]-L-lysyl-[protein] + CoA</text>
        <dbReference type="Rhea" id="RHEA:17017"/>
        <dbReference type="Rhea" id="RHEA-COMP:10475"/>
        <dbReference type="Rhea" id="RHEA-COMP:10478"/>
        <dbReference type="ChEBI" id="CHEBI:57287"/>
        <dbReference type="ChEBI" id="CHEBI:57288"/>
        <dbReference type="ChEBI" id="CHEBI:83100"/>
        <dbReference type="ChEBI" id="CHEBI:83111"/>
        <dbReference type="EC" id="2.3.1.12"/>
    </reaction>
</comment>